<dbReference type="Gene3D" id="2.60.120.260">
    <property type="entry name" value="Galactose-binding domain-like"/>
    <property type="match status" value="1"/>
</dbReference>
<evidence type="ECO:0000313" key="1">
    <source>
        <dbReference type="EMBL" id="CAB4173956.1"/>
    </source>
</evidence>
<evidence type="ECO:0000313" key="3">
    <source>
        <dbReference type="EMBL" id="CAB4194260.1"/>
    </source>
</evidence>
<sequence>MTTLPTTKVEISFASAWDNTSPTWVDVTSYTRGIEISRGRNADLDPFDNGTARVTLDNRDGRFNPSNTASPYYPNVKPRRQIKITATYTTATRTNLVINPSFETNTTGWLSSNASNSRVAGNFTGDSGLWLMTSTATSTGIYGPYITGATYLPVTVGVTYTASAYVLRTVGNRSYVASIRFINSGGSTISTFTGTSSTCTTITRLTVSGAAPATAVRAELYLQSVSTGSVGDAHQIDNVLFEASSSAGSYFDGDTSGLTTWSGTPYASTSTEQTTTWPLFRGYVQTWPQEYPEYGLDSTSTITAVDGLAILGGMKTPVDEMAARISAGELPALFARWKLGDTDTSSPKYVDSSGNGRDLPTIMGQYAGPPLAKYLDDASSVFAYGNGSKGYAIDTFYTSFTISMWVQTTQAGAGFLIAPFFYAGTAGQIPTRIGILSDGTIYAGSFDYLPGIAPYVTSSVKVNDGQPHHICYVSGGFSNKIYIDGIDRSVATATSSQTGQLFGLFALALPIDGATDLQYYGYMQDVCIWTSTLTATQVGYVYGIGTGLSSGELTSARATRLINAIWANAPKTIATGSGYCSTSEYNENALNALQKVADTEGSLFFVDRSGNLTLRNRYYWSQVTEGMTSQAVFADDYGIGYENMGFRYDADQMANTFVINSGIGVTQTAYDSGTVSTYGPRTRTIDTLLSTVDALSMAQGLAAQYSEPVLRSEPFTVNMLSDTDATRVLNLELGYKFTLRRNAKGVTSTIIQNLSLDSISHFIEPGSWSVQIGGSPRLQYVWFTLDSSLLDSTDEIGY</sequence>
<reference evidence="1" key="1">
    <citation type="submission" date="2020-05" db="EMBL/GenBank/DDBJ databases">
        <authorList>
            <person name="Chiriac C."/>
            <person name="Salcher M."/>
            <person name="Ghai R."/>
            <person name="Kavagutti S V."/>
        </authorList>
    </citation>
    <scope>NUCLEOTIDE SEQUENCE</scope>
</reference>
<dbReference type="EMBL" id="LR797212">
    <property type="protein sequence ID" value="CAB4194260.1"/>
    <property type="molecule type" value="Genomic_DNA"/>
</dbReference>
<dbReference type="EMBL" id="LR797489">
    <property type="protein sequence ID" value="CAB4220245.1"/>
    <property type="molecule type" value="Genomic_DNA"/>
</dbReference>
<dbReference type="Pfam" id="PF13385">
    <property type="entry name" value="Laminin_G_3"/>
    <property type="match status" value="1"/>
</dbReference>
<organism evidence="1">
    <name type="scientific">uncultured Caudovirales phage</name>
    <dbReference type="NCBI Taxonomy" id="2100421"/>
    <lineage>
        <taxon>Viruses</taxon>
        <taxon>Duplodnaviria</taxon>
        <taxon>Heunggongvirae</taxon>
        <taxon>Uroviricota</taxon>
        <taxon>Caudoviricetes</taxon>
        <taxon>Peduoviridae</taxon>
        <taxon>Maltschvirus</taxon>
        <taxon>Maltschvirus maltsch</taxon>
    </lineage>
</organism>
<dbReference type="EMBL" id="LR796911">
    <property type="protein sequence ID" value="CAB4173956.1"/>
    <property type="molecule type" value="Genomic_DNA"/>
</dbReference>
<keyword evidence="1" id="KW-0430">Lectin</keyword>
<dbReference type="GO" id="GO:0030246">
    <property type="term" value="F:carbohydrate binding"/>
    <property type="evidence" value="ECO:0007669"/>
    <property type="project" value="UniProtKB-KW"/>
</dbReference>
<protein>
    <submittedName>
        <fullName evidence="1">Concanavalin A-like lectin/glucanases superfamily</fullName>
    </submittedName>
</protein>
<gene>
    <name evidence="2" type="ORF">UFOVP1134_24</name>
    <name evidence="3" type="ORF">UFOVP1251_22</name>
    <name evidence="5" type="ORF">UFOVP1585_22</name>
    <name evidence="4" type="ORF">UFOVP1637_14</name>
    <name evidence="1" type="ORF">UFOVP971_22</name>
</gene>
<dbReference type="InterPro" id="IPR008979">
    <property type="entry name" value="Galactose-bd-like_sf"/>
</dbReference>
<dbReference type="SUPFAM" id="SSF49785">
    <property type="entry name" value="Galactose-binding domain-like"/>
    <property type="match status" value="1"/>
</dbReference>
<accession>A0A6J5PV29</accession>
<evidence type="ECO:0000313" key="4">
    <source>
        <dbReference type="EMBL" id="CAB4220245.1"/>
    </source>
</evidence>
<proteinExistence type="predicted"/>
<dbReference type="SUPFAM" id="SSF49899">
    <property type="entry name" value="Concanavalin A-like lectins/glucanases"/>
    <property type="match status" value="1"/>
</dbReference>
<dbReference type="Gene3D" id="2.60.120.200">
    <property type="match status" value="1"/>
</dbReference>
<evidence type="ECO:0000313" key="5">
    <source>
        <dbReference type="EMBL" id="CAB5231088.1"/>
    </source>
</evidence>
<name>A0A6J5PV29_9CAUD</name>
<dbReference type="EMBL" id="LR797085">
    <property type="protein sequence ID" value="CAB4186162.1"/>
    <property type="molecule type" value="Genomic_DNA"/>
</dbReference>
<evidence type="ECO:0000313" key="2">
    <source>
        <dbReference type="EMBL" id="CAB4186162.1"/>
    </source>
</evidence>
<dbReference type="InterPro" id="IPR013320">
    <property type="entry name" value="ConA-like_dom_sf"/>
</dbReference>
<dbReference type="EMBL" id="LR798429">
    <property type="protein sequence ID" value="CAB5231088.1"/>
    <property type="molecule type" value="Genomic_DNA"/>
</dbReference>